<comment type="caution">
    <text evidence="1">The sequence shown here is derived from an EMBL/GenBank/DDBJ whole genome shotgun (WGS) entry which is preliminary data.</text>
</comment>
<reference evidence="1 2" key="1">
    <citation type="submission" date="2023-03" db="EMBL/GenBank/DDBJ databases">
        <title>WGS of Gossypium arboreum.</title>
        <authorList>
            <person name="Yu D."/>
        </authorList>
    </citation>
    <scope>NUCLEOTIDE SEQUENCE [LARGE SCALE GENOMIC DNA]</scope>
    <source>
        <tissue evidence="1">Leaf</tissue>
    </source>
</reference>
<protein>
    <submittedName>
        <fullName evidence="1">Uncharacterized protein</fullName>
    </submittedName>
</protein>
<name>A0ABR0NHH4_GOSAR</name>
<evidence type="ECO:0000313" key="2">
    <source>
        <dbReference type="Proteomes" id="UP001358586"/>
    </source>
</evidence>
<gene>
    <name evidence="1" type="ORF">PVK06_035697</name>
</gene>
<keyword evidence="2" id="KW-1185">Reference proteome</keyword>
<evidence type="ECO:0000313" key="1">
    <source>
        <dbReference type="EMBL" id="KAK5794468.1"/>
    </source>
</evidence>
<proteinExistence type="predicted"/>
<organism evidence="1 2">
    <name type="scientific">Gossypium arboreum</name>
    <name type="common">Tree cotton</name>
    <name type="synonym">Gossypium nanking</name>
    <dbReference type="NCBI Taxonomy" id="29729"/>
    <lineage>
        <taxon>Eukaryota</taxon>
        <taxon>Viridiplantae</taxon>
        <taxon>Streptophyta</taxon>
        <taxon>Embryophyta</taxon>
        <taxon>Tracheophyta</taxon>
        <taxon>Spermatophyta</taxon>
        <taxon>Magnoliopsida</taxon>
        <taxon>eudicotyledons</taxon>
        <taxon>Gunneridae</taxon>
        <taxon>Pentapetalae</taxon>
        <taxon>rosids</taxon>
        <taxon>malvids</taxon>
        <taxon>Malvales</taxon>
        <taxon>Malvaceae</taxon>
        <taxon>Malvoideae</taxon>
        <taxon>Gossypium</taxon>
    </lineage>
</organism>
<dbReference type="EMBL" id="JARKNE010000010">
    <property type="protein sequence ID" value="KAK5794468.1"/>
    <property type="molecule type" value="Genomic_DNA"/>
</dbReference>
<accession>A0ABR0NHH4</accession>
<dbReference type="Proteomes" id="UP001358586">
    <property type="component" value="Chromosome 10"/>
</dbReference>
<sequence>MELTTFVGPKGWSLFFELLEVDYVLFNPPITLEHKDFVIVPRYLDVDATKKYRVDDVGVKKYVIVKWLKFQMPDDNPIMDQVHVYEKLASDILAKGMEMCEFSKQTS</sequence>